<dbReference type="InterPro" id="IPR024535">
    <property type="entry name" value="RHGA/B-epi-like_pectate_lyase"/>
</dbReference>
<dbReference type="InterPro" id="IPR011050">
    <property type="entry name" value="Pectin_lyase_fold/virulence"/>
</dbReference>
<sequence length="505" mass="50855">MARYEFGAGIADYVVTPSDGLWAVAPGAVITVWDAADGGTQYTDLQDMSGAAMTTVRADEFGFLPRFRGPDAVTGMWADAGGSSRAWVEAHNVTAGSASSQTSVDWLNVVRDFGAKGDGVTDDTAALQAAITAAGTAGGGTLYIPAGRYILTAALTWASGVTAIGAGPRASILQSTDQNKDCITGTDVGGITLERLQLSGPGRGFGSGVRLTRFSAPSTTSVSLRDVLIQSFGGDGIFCHQLASTILHRVRVRTCGGVGIHLQAPQDTVLGGASTSLIACSVEGCVTGGIWLEGMSYSNVNACAVQGAPFGYRLDTCTGVSLTSCGAEQCTTGMEVYGGKGVTVQGFVTKASDGTSVWLTNNAAGVVLAGVTEVSPGTGATTCLRTDTGTISTVLGLTAVKTNTLNGTVNRLDPGDGSVVLAGRSVVPSGGTAARMGTAVLAAGTVTVNTTAVTATSVIVLTIQTPGGTVGAPYVNARTAGTSFTIKSTSASDTSTVGWRILDPS</sequence>
<evidence type="ECO:0000259" key="2">
    <source>
        <dbReference type="Pfam" id="PF24146"/>
    </source>
</evidence>
<dbReference type="Pfam" id="PF24146">
    <property type="entry name" value="K1-lyase_C"/>
    <property type="match status" value="1"/>
</dbReference>
<dbReference type="SUPFAM" id="SSF51126">
    <property type="entry name" value="Pectin lyase-like"/>
    <property type="match status" value="1"/>
</dbReference>
<protein>
    <submittedName>
        <fullName evidence="3">Right-handed parallel beta-helix repeat-containing protein</fullName>
    </submittedName>
</protein>
<gene>
    <name evidence="3" type="ORF">JK361_25875</name>
</gene>
<dbReference type="EMBL" id="JAERRH010000010">
    <property type="protein sequence ID" value="MBL1107976.1"/>
    <property type="molecule type" value="Genomic_DNA"/>
</dbReference>
<dbReference type="InterPro" id="IPR012334">
    <property type="entry name" value="Pectin_lyas_fold"/>
</dbReference>
<dbReference type="InterPro" id="IPR006626">
    <property type="entry name" value="PbH1"/>
</dbReference>
<feature type="domain" description="K1 capsule-specific polysaccharide lyase C-terminal" evidence="2">
    <location>
        <begin position="434"/>
        <end position="502"/>
    </location>
</feature>
<evidence type="ECO:0000313" key="4">
    <source>
        <dbReference type="Proteomes" id="UP000621386"/>
    </source>
</evidence>
<feature type="domain" description="Rhamnogalacturonase A/B/Epimerase-like pectate lyase" evidence="1">
    <location>
        <begin position="106"/>
        <end position="334"/>
    </location>
</feature>
<organism evidence="3 4">
    <name type="scientific">Streptomyces musisoli</name>
    <dbReference type="NCBI Taxonomy" id="2802280"/>
    <lineage>
        <taxon>Bacteria</taxon>
        <taxon>Bacillati</taxon>
        <taxon>Actinomycetota</taxon>
        <taxon>Actinomycetes</taxon>
        <taxon>Kitasatosporales</taxon>
        <taxon>Streptomycetaceae</taxon>
        <taxon>Streptomyces</taxon>
    </lineage>
</organism>
<dbReference type="InterPro" id="IPR056204">
    <property type="entry name" value="K1-lyase_C"/>
</dbReference>
<reference evidence="3 4" key="1">
    <citation type="submission" date="2021-01" db="EMBL/GenBank/DDBJ databases">
        <title>WGS of actinomycetes isolated from Thailand.</title>
        <authorList>
            <person name="Thawai C."/>
        </authorList>
    </citation>
    <scope>NUCLEOTIDE SEQUENCE [LARGE SCALE GENOMIC DNA]</scope>
    <source>
        <strain evidence="3 4">CH5-8</strain>
    </source>
</reference>
<dbReference type="RefSeq" id="WP_201822220.1">
    <property type="nucleotide sequence ID" value="NZ_JAERRH010000010.1"/>
</dbReference>
<evidence type="ECO:0000259" key="1">
    <source>
        <dbReference type="Pfam" id="PF12708"/>
    </source>
</evidence>
<evidence type="ECO:0000313" key="3">
    <source>
        <dbReference type="EMBL" id="MBL1107976.1"/>
    </source>
</evidence>
<dbReference type="Gene3D" id="2.160.20.10">
    <property type="entry name" value="Single-stranded right-handed beta-helix, Pectin lyase-like"/>
    <property type="match status" value="1"/>
</dbReference>
<dbReference type="SMART" id="SM00710">
    <property type="entry name" value="PbH1"/>
    <property type="match status" value="6"/>
</dbReference>
<dbReference type="Proteomes" id="UP000621386">
    <property type="component" value="Unassembled WGS sequence"/>
</dbReference>
<name>A0ABS1P6I3_9ACTN</name>
<comment type="caution">
    <text evidence="3">The sequence shown here is derived from an EMBL/GenBank/DDBJ whole genome shotgun (WGS) entry which is preliminary data.</text>
</comment>
<proteinExistence type="predicted"/>
<dbReference type="Pfam" id="PF12708">
    <property type="entry name" value="Pect-lyase_RHGA_epim"/>
    <property type="match status" value="1"/>
</dbReference>
<accession>A0ABS1P6I3</accession>
<keyword evidence="4" id="KW-1185">Reference proteome</keyword>